<evidence type="ECO:0000313" key="3">
    <source>
        <dbReference type="Proteomes" id="UP001430953"/>
    </source>
</evidence>
<gene>
    <name evidence="2" type="ORF">PUN28_005072</name>
</gene>
<feature type="compositionally biased region" description="Basic and acidic residues" evidence="1">
    <location>
        <begin position="40"/>
        <end position="49"/>
    </location>
</feature>
<evidence type="ECO:0000256" key="1">
    <source>
        <dbReference type="SAM" id="MobiDB-lite"/>
    </source>
</evidence>
<comment type="caution">
    <text evidence="2">The sequence shown here is derived from an EMBL/GenBank/DDBJ whole genome shotgun (WGS) entry which is preliminary data.</text>
</comment>
<reference evidence="2 3" key="1">
    <citation type="submission" date="2023-03" db="EMBL/GenBank/DDBJ databases">
        <title>High recombination rates correlate with genetic variation in Cardiocondyla obscurior ants.</title>
        <authorList>
            <person name="Errbii M."/>
        </authorList>
    </citation>
    <scope>NUCLEOTIDE SEQUENCE [LARGE SCALE GENOMIC DNA]</scope>
    <source>
        <strain evidence="2">Alpha-2009</strain>
        <tissue evidence="2">Whole body</tissue>
    </source>
</reference>
<accession>A0AAW2GFV4</accession>
<name>A0AAW2GFV4_9HYME</name>
<dbReference type="Proteomes" id="UP001430953">
    <property type="component" value="Unassembled WGS sequence"/>
</dbReference>
<dbReference type="EMBL" id="JADYXP020000004">
    <property type="protein sequence ID" value="KAL0126453.1"/>
    <property type="molecule type" value="Genomic_DNA"/>
</dbReference>
<feature type="region of interest" description="Disordered" evidence="1">
    <location>
        <begin position="1"/>
        <end position="49"/>
    </location>
</feature>
<evidence type="ECO:0000313" key="2">
    <source>
        <dbReference type="EMBL" id="KAL0126453.1"/>
    </source>
</evidence>
<sequence length="93" mass="10188">MPHVSNAPLTSLIREKRLGTTSSCGPREGPRCRASANISRDPEERANTGHRVPEVANSLAYTRIPLSAALFPFLPLIPCVPTYLGFYHSPSDR</sequence>
<organism evidence="2 3">
    <name type="scientific">Cardiocondyla obscurior</name>
    <dbReference type="NCBI Taxonomy" id="286306"/>
    <lineage>
        <taxon>Eukaryota</taxon>
        <taxon>Metazoa</taxon>
        <taxon>Ecdysozoa</taxon>
        <taxon>Arthropoda</taxon>
        <taxon>Hexapoda</taxon>
        <taxon>Insecta</taxon>
        <taxon>Pterygota</taxon>
        <taxon>Neoptera</taxon>
        <taxon>Endopterygota</taxon>
        <taxon>Hymenoptera</taxon>
        <taxon>Apocrita</taxon>
        <taxon>Aculeata</taxon>
        <taxon>Formicoidea</taxon>
        <taxon>Formicidae</taxon>
        <taxon>Myrmicinae</taxon>
        <taxon>Cardiocondyla</taxon>
    </lineage>
</organism>
<dbReference type="AlphaFoldDB" id="A0AAW2GFV4"/>
<protein>
    <submittedName>
        <fullName evidence="2">Uncharacterized protein</fullName>
    </submittedName>
</protein>
<keyword evidence="3" id="KW-1185">Reference proteome</keyword>
<proteinExistence type="predicted"/>